<dbReference type="Proteomes" id="UP000091820">
    <property type="component" value="Unassembled WGS sequence"/>
</dbReference>
<reference evidence="1" key="2">
    <citation type="submission" date="2020-05" db="UniProtKB">
        <authorList>
            <consortium name="EnsemblMetazoa"/>
        </authorList>
    </citation>
    <scope>IDENTIFICATION</scope>
    <source>
        <strain evidence="1">IAEA</strain>
    </source>
</reference>
<reference evidence="2" key="1">
    <citation type="submission" date="2014-03" db="EMBL/GenBank/DDBJ databases">
        <authorList>
            <person name="Aksoy S."/>
            <person name="Warren W."/>
            <person name="Wilson R.K."/>
        </authorList>
    </citation>
    <scope>NUCLEOTIDE SEQUENCE [LARGE SCALE GENOMIC DNA]</scope>
    <source>
        <strain evidence="2">IAEA</strain>
    </source>
</reference>
<name>A0A1A9WJR5_9MUSC</name>
<evidence type="ECO:0000313" key="2">
    <source>
        <dbReference type="Proteomes" id="UP000091820"/>
    </source>
</evidence>
<dbReference type="VEuPathDB" id="VectorBase:GBRI022240"/>
<organism evidence="1 2">
    <name type="scientific">Glossina brevipalpis</name>
    <dbReference type="NCBI Taxonomy" id="37001"/>
    <lineage>
        <taxon>Eukaryota</taxon>
        <taxon>Metazoa</taxon>
        <taxon>Ecdysozoa</taxon>
        <taxon>Arthropoda</taxon>
        <taxon>Hexapoda</taxon>
        <taxon>Insecta</taxon>
        <taxon>Pterygota</taxon>
        <taxon>Neoptera</taxon>
        <taxon>Endopterygota</taxon>
        <taxon>Diptera</taxon>
        <taxon>Brachycera</taxon>
        <taxon>Muscomorpha</taxon>
        <taxon>Hippoboscoidea</taxon>
        <taxon>Glossinidae</taxon>
        <taxon>Glossina</taxon>
    </lineage>
</organism>
<sequence>MYETARMEWFVIDVEIFGMLVACLSHDLDDRGVFLPVLKWRKLLRLQLGVYHQTFKAASTKFLHQGI</sequence>
<accession>A0A1A9WJR5</accession>
<proteinExistence type="predicted"/>
<protein>
    <submittedName>
        <fullName evidence="1">Uncharacterized protein</fullName>
    </submittedName>
</protein>
<dbReference type="EnsemblMetazoa" id="GBRI022240-RA">
    <property type="protein sequence ID" value="GBRI022240-PA"/>
    <property type="gene ID" value="GBRI022240"/>
</dbReference>
<evidence type="ECO:0000313" key="1">
    <source>
        <dbReference type="EnsemblMetazoa" id="GBRI022240-PA"/>
    </source>
</evidence>
<dbReference type="AlphaFoldDB" id="A0A1A9WJR5"/>
<keyword evidence="2" id="KW-1185">Reference proteome</keyword>